<dbReference type="Proteomes" id="UP001327957">
    <property type="component" value="Unassembled WGS sequence"/>
</dbReference>
<dbReference type="Gene3D" id="1.25.40.10">
    <property type="entry name" value="Tetratricopeptide repeat domain"/>
    <property type="match status" value="1"/>
</dbReference>
<evidence type="ECO:0000313" key="3">
    <source>
        <dbReference type="Proteomes" id="UP001327957"/>
    </source>
</evidence>
<dbReference type="InterPro" id="IPR011990">
    <property type="entry name" value="TPR-like_helical_dom_sf"/>
</dbReference>
<gene>
    <name evidence="2" type="ORF">QIS74_11212</name>
</gene>
<feature type="region of interest" description="Disordered" evidence="1">
    <location>
        <begin position="29"/>
        <end position="68"/>
    </location>
</feature>
<name>A0AAV9SX76_9PEZI</name>
<dbReference type="EMBL" id="JASAOK010000047">
    <property type="protein sequence ID" value="KAK6209628.1"/>
    <property type="molecule type" value="Genomic_DNA"/>
</dbReference>
<dbReference type="SUPFAM" id="SSF81901">
    <property type="entry name" value="HCP-like"/>
    <property type="match status" value="1"/>
</dbReference>
<evidence type="ECO:0000313" key="2">
    <source>
        <dbReference type="EMBL" id="KAK6209628.1"/>
    </source>
</evidence>
<evidence type="ECO:0000256" key="1">
    <source>
        <dbReference type="SAM" id="MobiDB-lite"/>
    </source>
</evidence>
<keyword evidence="3" id="KW-1185">Reference proteome</keyword>
<feature type="compositionally biased region" description="Low complexity" evidence="1">
    <location>
        <begin position="46"/>
        <end position="55"/>
    </location>
</feature>
<dbReference type="AlphaFoldDB" id="A0AAV9SX76"/>
<sequence length="364" mass="40718">MFRLTTASARHGRALLTGFPPPAVQAAAPAMATRRTLKGKAPRPSPGSNKKSGPSMLMKDRPELGTPRPLFHFQNAVKSLRSKHVTGKEAHDIYMKYFAAAAVKEKPVDWRQTFVKDNNISAAKLYETAMALMSSPNSSDADFDGFCNMLDTAAGQGDDAAALTLGRMLHNRSEKSYLHWDQMAWRNTRERCRALIEAGRDPNALVLKGLVYLSRRTSEDNRIALEAFIRAEEIGKGADSFEWYSSCLRGQSEVYIRKGNKTKAAEVLTRLGEMGYAEGFWGLAKLFPKDESTIYRLQKAASSGLMPAHQALVNEHERLRKLCKAQGREEEARRHERDAAEWTLIMRAETTRDRKSKLAAKSDL</sequence>
<proteinExistence type="predicted"/>
<accession>A0AAV9SX76</accession>
<organism evidence="2 3">
    <name type="scientific">Colletotrichum tabaci</name>
    <dbReference type="NCBI Taxonomy" id="1209068"/>
    <lineage>
        <taxon>Eukaryota</taxon>
        <taxon>Fungi</taxon>
        <taxon>Dikarya</taxon>
        <taxon>Ascomycota</taxon>
        <taxon>Pezizomycotina</taxon>
        <taxon>Sordariomycetes</taxon>
        <taxon>Hypocreomycetidae</taxon>
        <taxon>Glomerellales</taxon>
        <taxon>Glomerellaceae</taxon>
        <taxon>Colletotrichum</taxon>
        <taxon>Colletotrichum destructivum species complex</taxon>
    </lineage>
</organism>
<reference evidence="2 3" key="1">
    <citation type="submission" date="2023-04" db="EMBL/GenBank/DDBJ databases">
        <title>Colletotrichum tabacum stain YC1 causing leaf anthracnose on Nicotiana tabacum(L.) cv.</title>
        <authorList>
            <person name="Ji Z."/>
            <person name="Wang M."/>
            <person name="Zhang J."/>
            <person name="Wang N."/>
            <person name="Zhou Z."/>
        </authorList>
    </citation>
    <scope>NUCLEOTIDE SEQUENCE [LARGE SCALE GENOMIC DNA]</scope>
    <source>
        <strain evidence="2 3">YC1</strain>
    </source>
</reference>
<comment type="caution">
    <text evidence="2">The sequence shown here is derived from an EMBL/GenBank/DDBJ whole genome shotgun (WGS) entry which is preliminary data.</text>
</comment>
<protein>
    <submittedName>
        <fullName evidence="2">Uncharacterized protein</fullName>
    </submittedName>
</protein>